<feature type="binding site" evidence="5">
    <location>
        <position position="301"/>
    </location>
    <ligand>
        <name>substrate</name>
    </ligand>
</feature>
<feature type="binding site" evidence="5">
    <location>
        <position position="387"/>
    </location>
    <ligand>
        <name>substrate</name>
    </ligand>
</feature>
<dbReference type="Pfam" id="PF01370">
    <property type="entry name" value="Epimerase"/>
    <property type="match status" value="2"/>
</dbReference>
<dbReference type="PANTHER" id="PTHR43238">
    <property type="entry name" value="GDP-L-FUCOSE SYNTHASE"/>
    <property type="match status" value="1"/>
</dbReference>
<keyword evidence="2 5" id="KW-0521">NADP</keyword>
<organism evidence="7 8">
    <name type="scientific">Deferribacter autotrophicus</name>
    <dbReference type="NCBI Taxonomy" id="500465"/>
    <lineage>
        <taxon>Bacteria</taxon>
        <taxon>Pseudomonadati</taxon>
        <taxon>Deferribacterota</taxon>
        <taxon>Deferribacteres</taxon>
        <taxon>Deferribacterales</taxon>
        <taxon>Deferribacteraceae</taxon>
        <taxon>Deferribacter</taxon>
    </lineage>
</organism>
<dbReference type="RefSeq" id="WP_149266850.1">
    <property type="nucleotide sequence ID" value="NZ_VFJB01000006.1"/>
</dbReference>
<reference evidence="7 8" key="1">
    <citation type="submission" date="2019-06" db="EMBL/GenBank/DDBJ databases">
        <title>Genomic insights into carbon and energy metabolism of Deferribacter autotrophicus revealed new metabolic traits in the phylum Deferribacteres.</title>
        <authorList>
            <person name="Slobodkin A.I."/>
            <person name="Slobodkina G.B."/>
            <person name="Allioux M."/>
            <person name="Alain K."/>
            <person name="Jebbar M."/>
            <person name="Shadrin V."/>
            <person name="Kublanov I.V."/>
            <person name="Toshchakov S.V."/>
            <person name="Bonch-Osmolovskaya E.A."/>
        </authorList>
    </citation>
    <scope>NUCLEOTIDE SEQUENCE [LARGE SCALE GENOMIC DNA]</scope>
    <source>
        <strain evidence="7 8">SL50</strain>
    </source>
</reference>
<dbReference type="EC" id="1.1.1.271" evidence="5"/>
<dbReference type="AlphaFoldDB" id="A0A5A8F3H3"/>
<dbReference type="Proteomes" id="UP000322876">
    <property type="component" value="Unassembled WGS sequence"/>
</dbReference>
<dbReference type="HAMAP" id="MF_00956">
    <property type="entry name" value="GDP_fucose_synth"/>
    <property type="match status" value="1"/>
</dbReference>
<evidence type="ECO:0000256" key="3">
    <source>
        <dbReference type="ARBA" id="ARBA00023002"/>
    </source>
</evidence>
<comment type="catalytic activity">
    <reaction evidence="5">
        <text>GDP-beta-L-fucose + NADP(+) = GDP-4-dehydro-alpha-D-rhamnose + NADPH + H(+)</text>
        <dbReference type="Rhea" id="RHEA:18885"/>
        <dbReference type="ChEBI" id="CHEBI:15378"/>
        <dbReference type="ChEBI" id="CHEBI:57273"/>
        <dbReference type="ChEBI" id="CHEBI:57783"/>
        <dbReference type="ChEBI" id="CHEBI:57964"/>
        <dbReference type="ChEBI" id="CHEBI:58349"/>
        <dbReference type="EC" id="1.1.1.271"/>
    </reaction>
</comment>
<gene>
    <name evidence="5" type="primary">fcl</name>
    <name evidence="7" type="ORF">FHQ18_07720</name>
</gene>
<accession>A0A5A8F3H3</accession>
<evidence type="ECO:0000313" key="7">
    <source>
        <dbReference type="EMBL" id="KAA0257877.1"/>
    </source>
</evidence>
<dbReference type="InterPro" id="IPR036291">
    <property type="entry name" value="NAD(P)-bd_dom_sf"/>
</dbReference>
<keyword evidence="3 5" id="KW-0560">Oxidoreductase</keyword>
<comment type="caution">
    <text evidence="7">The sequence shown here is derived from an EMBL/GenBank/DDBJ whole genome shotgun (WGS) entry which is preliminary data.</text>
</comment>
<feature type="active site" description="Proton donor/acceptor" evidence="5">
    <location>
        <position position="157"/>
    </location>
</feature>
<name>A0A5A8F3H3_9BACT</name>
<evidence type="ECO:0000256" key="2">
    <source>
        <dbReference type="ARBA" id="ARBA00022857"/>
    </source>
</evidence>
<feature type="site" description="Important for catalytic activity" evidence="5">
    <location>
        <position position="130"/>
    </location>
</feature>
<dbReference type="InterPro" id="IPR028614">
    <property type="entry name" value="GDP_fucose/colitose_synth"/>
</dbReference>
<feature type="binding site" evidence="5">
    <location>
        <position position="161"/>
    </location>
    <ligand>
        <name>NADP(+)</name>
        <dbReference type="ChEBI" id="CHEBI:58349"/>
    </ligand>
</feature>
<comment type="function">
    <text evidence="5">Catalyzes the two-step NADP-dependent conversion of GDP-4-dehydro-6-deoxy-D-mannose to GDP-fucose, involving an epimerase and a reductase reaction.</text>
</comment>
<dbReference type="EMBL" id="VFJB01000006">
    <property type="protein sequence ID" value="KAA0257877.1"/>
    <property type="molecule type" value="Genomic_DNA"/>
</dbReference>
<evidence type="ECO:0000256" key="4">
    <source>
        <dbReference type="ARBA" id="ARBA00023235"/>
    </source>
</evidence>
<dbReference type="Gene3D" id="3.40.50.720">
    <property type="entry name" value="NAD(P)-binding Rossmann-like Domain"/>
    <property type="match status" value="2"/>
</dbReference>
<keyword evidence="4 5" id="KW-0413">Isomerase</keyword>
<dbReference type="OrthoDB" id="9811425at2"/>
<evidence type="ECO:0000256" key="1">
    <source>
        <dbReference type="ARBA" id="ARBA00005959"/>
    </source>
</evidence>
<sequence length="424" mass="48591">MTTNSKIVVFGGTGLVGSAILRKLVEKGYKNILATYHRSPITDHRSQITDRGSQITFIQIDLTDQQSVVDFFKTHKPEYVFLAAAKVGGIWANNVYRADFIYQNLQIQNNVIHQSYLNKVKKLLFLGSTCIYPKNCPQPIKEEYLLTAPLEYTNEPYAIAKIAGIKMCESYNLQYGANFISVMPTNLYGLNDNFDLEKSHVLPALIRKIHLGKCLEENNWDEIRRDLNKRPIEGIDGNANEDEILRILDKYGIKITKSDQLSVISDHFSAHYSPITDHRSQITDHQSPVSIEIWGTGKPKREFLWSDDMADACIFIMENVDFKDVISDQLSVNSKQLTAHSSQITEIRNTHINIGTGKDISIKDLAYLIKDIIGFRGEFYFNTNKPDGTMRKVTDVSKLHSLGWRHKVELEEGIRELYYWYKKE</sequence>
<dbReference type="UniPathway" id="UPA00128">
    <property type="reaction ID" value="UER00191"/>
</dbReference>
<protein>
    <recommendedName>
        <fullName evidence="5">GDP-L-fucose synthase</fullName>
        <ecNumber evidence="5">1.1.1.271</ecNumber>
    </recommendedName>
    <alternativeName>
        <fullName evidence="5">GDP-4-keto-6-deoxy-D-mannose-3,5-epimerase-4-reductase</fullName>
    </alternativeName>
</protein>
<feature type="domain" description="NAD-dependent epimerase/dehydratase" evidence="6">
    <location>
        <begin position="7"/>
        <end position="220"/>
    </location>
</feature>
<feature type="binding site" evidence="5">
    <location>
        <begin position="184"/>
        <end position="187"/>
    </location>
    <ligand>
        <name>NADP(+)</name>
        <dbReference type="ChEBI" id="CHEBI:58349"/>
    </ligand>
</feature>
<dbReference type="GO" id="GO:0070401">
    <property type="term" value="F:NADP+ binding"/>
    <property type="evidence" value="ECO:0007669"/>
    <property type="project" value="UniProtKB-UniRule"/>
</dbReference>
<dbReference type="SUPFAM" id="SSF51735">
    <property type="entry name" value="NAD(P)-binding Rossmann-fold domains"/>
    <property type="match status" value="1"/>
</dbReference>
<feature type="binding site" evidence="5">
    <location>
        <begin position="126"/>
        <end position="129"/>
    </location>
    <ligand>
        <name>NADP(+)</name>
        <dbReference type="ChEBI" id="CHEBI:58349"/>
    </ligand>
</feature>
<feature type="site" description="Important for catalytic activity" evidence="5">
    <location>
        <position position="128"/>
    </location>
</feature>
<dbReference type="GO" id="GO:0042351">
    <property type="term" value="P:'de novo' GDP-L-fucose biosynthetic process"/>
    <property type="evidence" value="ECO:0007669"/>
    <property type="project" value="UniProtKB-UniRule"/>
</dbReference>
<evidence type="ECO:0000256" key="5">
    <source>
        <dbReference type="HAMAP-Rule" id="MF_00956"/>
    </source>
</evidence>
<dbReference type="PANTHER" id="PTHR43238:SF1">
    <property type="entry name" value="GDP-L-FUCOSE SYNTHASE"/>
    <property type="match status" value="1"/>
</dbReference>
<keyword evidence="5" id="KW-0511">Multifunctional enzyme</keyword>
<dbReference type="GO" id="GO:0016853">
    <property type="term" value="F:isomerase activity"/>
    <property type="evidence" value="ECO:0007669"/>
    <property type="project" value="UniProtKB-KW"/>
</dbReference>
<comment type="pathway">
    <text evidence="5">Nucleotide-sugar biosynthesis; GDP-L-fucose biosynthesis via de novo pathway; GDP-L-fucose from GDP-alpha-D-mannose: step 2/2.</text>
</comment>
<dbReference type="CDD" id="cd05239">
    <property type="entry name" value="GDP_FS_SDR_e"/>
    <property type="match status" value="1"/>
</dbReference>
<feature type="binding site" evidence="5">
    <location>
        <position position="208"/>
    </location>
    <ligand>
        <name>substrate</name>
    </ligand>
</feature>
<feature type="binding site" evidence="5">
    <location>
        <position position="200"/>
    </location>
    <ligand>
        <name>NADP(+)</name>
        <dbReference type="ChEBI" id="CHEBI:58349"/>
    </ligand>
</feature>
<proteinExistence type="inferred from homology"/>
<feature type="binding site" evidence="5">
    <location>
        <begin position="11"/>
        <end position="17"/>
    </location>
    <ligand>
        <name>NADP(+)</name>
        <dbReference type="ChEBI" id="CHEBI:58349"/>
    </ligand>
</feature>
<dbReference type="GO" id="GO:0050577">
    <property type="term" value="F:GDP-L-fucose synthase activity"/>
    <property type="evidence" value="ECO:0007669"/>
    <property type="project" value="UniProtKB-UniRule"/>
</dbReference>
<evidence type="ECO:0000259" key="6">
    <source>
        <dbReference type="Pfam" id="PF01370"/>
    </source>
</evidence>
<evidence type="ECO:0000313" key="8">
    <source>
        <dbReference type="Proteomes" id="UP000322876"/>
    </source>
</evidence>
<dbReference type="InterPro" id="IPR001509">
    <property type="entry name" value="Epimerase_deHydtase"/>
</dbReference>
<feature type="domain" description="NAD-dependent epimerase/dehydratase" evidence="6">
    <location>
        <begin position="280"/>
        <end position="322"/>
    </location>
</feature>
<dbReference type="Gene3D" id="3.90.25.10">
    <property type="entry name" value="UDP-galactose 4-epimerase, domain 1"/>
    <property type="match status" value="2"/>
</dbReference>
<feature type="binding site" evidence="5">
    <location>
        <position position="294"/>
    </location>
    <ligand>
        <name>substrate</name>
    </ligand>
</feature>
<keyword evidence="8" id="KW-1185">Reference proteome</keyword>
<comment type="similarity">
    <text evidence="1 5">Belongs to the NAD(P)-dependent epimerase/dehydratase family. Fucose synthase subfamily.</text>
</comment>